<protein>
    <submittedName>
        <fullName evidence="2">Helix-turn-helix domain-containing protein</fullName>
    </submittedName>
</protein>
<organism evidence="2 3">
    <name type="scientific">Allosaccharopolyspora coralli</name>
    <dbReference type="NCBI Taxonomy" id="2665642"/>
    <lineage>
        <taxon>Bacteria</taxon>
        <taxon>Bacillati</taxon>
        <taxon>Actinomycetota</taxon>
        <taxon>Actinomycetes</taxon>
        <taxon>Pseudonocardiales</taxon>
        <taxon>Pseudonocardiaceae</taxon>
        <taxon>Allosaccharopolyspora</taxon>
    </lineage>
</organism>
<gene>
    <name evidence="2" type="ORF">GIY23_18275</name>
</gene>
<dbReference type="Proteomes" id="UP000371041">
    <property type="component" value="Chromosome"/>
</dbReference>
<feature type="domain" description="Helix-turn-helix" evidence="1">
    <location>
        <begin position="7"/>
        <end position="53"/>
    </location>
</feature>
<evidence type="ECO:0000259" key="1">
    <source>
        <dbReference type="Pfam" id="PF12728"/>
    </source>
</evidence>
<dbReference type="Pfam" id="PF12728">
    <property type="entry name" value="HTH_17"/>
    <property type="match status" value="1"/>
</dbReference>
<dbReference type="InterPro" id="IPR041657">
    <property type="entry name" value="HTH_17"/>
</dbReference>
<accession>A0A5Q3Q9H3</accession>
<proteinExistence type="predicted"/>
<dbReference type="RefSeq" id="WP_154077784.1">
    <property type="nucleotide sequence ID" value="NZ_CP045929.1"/>
</dbReference>
<sequence>MIRNLWSPTDVADYLGVPVQTVYGWRKVGSGPPGRRVGKHVRYKPDQVEAWFDGLCEGII</sequence>
<dbReference type="Gene3D" id="1.10.10.10">
    <property type="entry name" value="Winged helix-like DNA-binding domain superfamily/Winged helix DNA-binding domain"/>
    <property type="match status" value="1"/>
</dbReference>
<dbReference type="InterPro" id="IPR009061">
    <property type="entry name" value="DNA-bd_dom_put_sf"/>
</dbReference>
<dbReference type="InterPro" id="IPR036388">
    <property type="entry name" value="WH-like_DNA-bd_sf"/>
</dbReference>
<dbReference type="EMBL" id="CP045929">
    <property type="protein sequence ID" value="QGK71208.1"/>
    <property type="molecule type" value="Genomic_DNA"/>
</dbReference>
<dbReference type="KEGG" id="sace:GIY23_18275"/>
<evidence type="ECO:0000313" key="3">
    <source>
        <dbReference type="Proteomes" id="UP000371041"/>
    </source>
</evidence>
<reference evidence="3" key="1">
    <citation type="submission" date="2019-11" db="EMBL/GenBank/DDBJ databases">
        <title>The complete genome sequence of Saccharopolyspora sp. E2A.</title>
        <authorList>
            <person name="Zhang G."/>
        </authorList>
    </citation>
    <scope>NUCLEOTIDE SEQUENCE [LARGE SCALE GENOMIC DNA]</scope>
    <source>
        <strain evidence="3">E2A</strain>
    </source>
</reference>
<dbReference type="SUPFAM" id="SSF46955">
    <property type="entry name" value="Putative DNA-binding domain"/>
    <property type="match status" value="1"/>
</dbReference>
<name>A0A5Q3Q9H3_9PSEU</name>
<evidence type="ECO:0000313" key="2">
    <source>
        <dbReference type="EMBL" id="QGK71208.1"/>
    </source>
</evidence>
<keyword evidence="3" id="KW-1185">Reference proteome</keyword>
<dbReference type="AlphaFoldDB" id="A0A5Q3Q9H3"/>